<dbReference type="OMA" id="VNDLRAW"/>
<dbReference type="Gene3D" id="1.25.40.60">
    <property type="match status" value="1"/>
</dbReference>
<dbReference type="PANTHER" id="PTHR11679">
    <property type="entry name" value="VESICLE PROTEIN SORTING-ASSOCIATED"/>
    <property type="match status" value="1"/>
</dbReference>
<dbReference type="OrthoDB" id="10251230at2759"/>
<dbReference type="Gene3D" id="3.40.50.1910">
    <property type="match status" value="1"/>
</dbReference>
<dbReference type="GO" id="GO:0019905">
    <property type="term" value="F:syntaxin binding"/>
    <property type="evidence" value="ECO:0007669"/>
    <property type="project" value="EnsemblFungi"/>
</dbReference>
<dbReference type="AlphaFoldDB" id="A0A139AYT3"/>
<comment type="similarity">
    <text evidence="1">Belongs to the STXBP/unc-18/SEC1 family.</text>
</comment>
<dbReference type="Pfam" id="PF00995">
    <property type="entry name" value="Sec1"/>
    <property type="match status" value="1"/>
</dbReference>
<dbReference type="SUPFAM" id="SSF56815">
    <property type="entry name" value="Sec1/munc18-like (SM) proteins"/>
    <property type="match status" value="1"/>
</dbReference>
<dbReference type="GO" id="GO:0006888">
    <property type="term" value="P:endoplasmic reticulum to Golgi vesicle-mediated transport"/>
    <property type="evidence" value="ECO:0007669"/>
    <property type="project" value="EnsemblFungi"/>
</dbReference>
<dbReference type="GO" id="GO:0000139">
    <property type="term" value="C:Golgi membrane"/>
    <property type="evidence" value="ECO:0007669"/>
    <property type="project" value="EnsemblFungi"/>
</dbReference>
<dbReference type="Gene3D" id="3.40.50.2060">
    <property type="match status" value="1"/>
</dbReference>
<evidence type="ECO:0000313" key="2">
    <source>
        <dbReference type="EMBL" id="KXS21864.1"/>
    </source>
</evidence>
<evidence type="ECO:0000256" key="1">
    <source>
        <dbReference type="ARBA" id="ARBA00009884"/>
    </source>
</evidence>
<dbReference type="EMBL" id="KQ965732">
    <property type="protein sequence ID" value="KXS21864.1"/>
    <property type="molecule type" value="Genomic_DNA"/>
</dbReference>
<dbReference type="GO" id="GO:0030134">
    <property type="term" value="C:COPII-coated ER to Golgi transport vesicle"/>
    <property type="evidence" value="ECO:0007669"/>
    <property type="project" value="EnsemblFungi"/>
</dbReference>
<keyword evidence="3" id="KW-1185">Reference proteome</keyword>
<reference evidence="2 3" key="1">
    <citation type="journal article" date="2015" name="Genome Biol. Evol.">
        <title>Phylogenomic analyses indicate that early fungi evolved digesting cell walls of algal ancestors of land plants.</title>
        <authorList>
            <person name="Chang Y."/>
            <person name="Wang S."/>
            <person name="Sekimoto S."/>
            <person name="Aerts A.L."/>
            <person name="Choi C."/>
            <person name="Clum A."/>
            <person name="LaButti K.M."/>
            <person name="Lindquist E.A."/>
            <person name="Yee Ngan C."/>
            <person name="Ohm R.A."/>
            <person name="Salamov A.A."/>
            <person name="Grigoriev I.V."/>
            <person name="Spatafora J.W."/>
            <person name="Berbee M.L."/>
        </authorList>
    </citation>
    <scope>NUCLEOTIDE SEQUENCE [LARGE SCALE GENOMIC DNA]</scope>
    <source>
        <strain evidence="2 3">JEL478</strain>
    </source>
</reference>
<sequence length="636" mass="70985">MSHLNPLRECQIEAINSMLNLNPKEQDASGATLSDPVWKVLVYDQMGQDVISPLLKVNQLRERGITVHMPLNSERQPIPEVPAVYLIEPTSQNIKRVAEDLSKQLYESYYINFLSAVSRPLLEELASETIQAGTSRLIAQVYDQYLNFVCLEANLFSLNMNLSYFQLNNPAESEHSISQTVDKITASLFSVVATLGSVPIIRAARGHAAEMVAQKLDARLRDHLANSRSNLFVDSGNPSTSFSRPLLVILDRNADLVPMLAHTWTYAPLVHDILEMKLNRVTVISDEKNGQRSRKVYDIDVTDFFWSRNAGTPFPQVAEDVDAEINKYKKDVDEVTKSAGVTSLDQIDANDFSANAKVLKTAINQLPELTERKRTIDMHMNMATSLLNSIKERNLDFFFAQEETISKQTKTSVLDAIKSKGSPDDKMRYFLIWYLSTDDQSSEDVAELEVALQEAGCDMAAVKYAHRMKAFGRMTSASVAPSAISSSPGDFLGKLTGMGSKLTDHLKEGTLISNFGGAYDTIISNVKNLLPTRKDLPITRIMDTLLDGTSADNDEYLYFDSRVGRTRGEQIGKGNRVRTVFQEAIVFVVGGGNYLEYQNLQEYAQRQSQKKRITYGSTELLTANQFLNQLALLGQA</sequence>
<name>A0A139AYT3_GONPJ</name>
<dbReference type="GO" id="GO:0006890">
    <property type="term" value="P:retrograde vesicle-mediated transport, Golgi to endoplasmic reticulum"/>
    <property type="evidence" value="ECO:0007669"/>
    <property type="project" value="EnsemblFungi"/>
</dbReference>
<proteinExistence type="inferred from homology"/>
<dbReference type="GO" id="GO:0046578">
    <property type="term" value="P:regulation of Ras protein signal transduction"/>
    <property type="evidence" value="ECO:0007669"/>
    <property type="project" value="EnsemblFungi"/>
</dbReference>
<accession>A0A139AYT3</accession>
<dbReference type="InterPro" id="IPR001619">
    <property type="entry name" value="Sec1-like"/>
</dbReference>
<dbReference type="GO" id="GO:0005783">
    <property type="term" value="C:endoplasmic reticulum"/>
    <property type="evidence" value="ECO:0007669"/>
    <property type="project" value="EnsemblFungi"/>
</dbReference>
<dbReference type="PIRSF" id="PIRSF005715">
    <property type="entry name" value="VPS45_Sec1"/>
    <property type="match status" value="1"/>
</dbReference>
<dbReference type="STRING" id="1344416.A0A139AYT3"/>
<gene>
    <name evidence="2" type="ORF">M427DRAFT_107244</name>
</gene>
<dbReference type="GO" id="GO:0048280">
    <property type="term" value="P:vesicle fusion with Golgi apparatus"/>
    <property type="evidence" value="ECO:0007669"/>
    <property type="project" value="EnsemblFungi"/>
</dbReference>
<dbReference type="GO" id="GO:0035543">
    <property type="term" value="P:positive regulation of SNARE complex assembly"/>
    <property type="evidence" value="ECO:0007669"/>
    <property type="project" value="EnsemblFungi"/>
</dbReference>
<dbReference type="InterPro" id="IPR043127">
    <property type="entry name" value="Sec-1-like_dom3a"/>
</dbReference>
<dbReference type="InterPro" id="IPR043154">
    <property type="entry name" value="Sec-1-like_dom1"/>
</dbReference>
<evidence type="ECO:0000313" key="3">
    <source>
        <dbReference type="Proteomes" id="UP000070544"/>
    </source>
</evidence>
<dbReference type="Proteomes" id="UP000070544">
    <property type="component" value="Unassembled WGS sequence"/>
</dbReference>
<organism evidence="2 3">
    <name type="scientific">Gonapodya prolifera (strain JEL478)</name>
    <name type="common">Monoblepharis prolifera</name>
    <dbReference type="NCBI Taxonomy" id="1344416"/>
    <lineage>
        <taxon>Eukaryota</taxon>
        <taxon>Fungi</taxon>
        <taxon>Fungi incertae sedis</taxon>
        <taxon>Chytridiomycota</taxon>
        <taxon>Chytridiomycota incertae sedis</taxon>
        <taxon>Monoblepharidomycetes</taxon>
        <taxon>Monoblepharidales</taxon>
        <taxon>Gonapodyaceae</taxon>
        <taxon>Gonapodya</taxon>
    </lineage>
</organism>
<dbReference type="Gene3D" id="3.90.830.10">
    <property type="entry name" value="Syntaxin Binding Protein 1, Chain A, domain 2"/>
    <property type="match status" value="1"/>
</dbReference>
<dbReference type="InterPro" id="IPR027482">
    <property type="entry name" value="Sec1-like_dom2"/>
</dbReference>
<dbReference type="InterPro" id="IPR036045">
    <property type="entry name" value="Sec1-like_sf"/>
</dbReference>
<protein>
    <submittedName>
        <fullName evidence="2">Sec1-like protein</fullName>
    </submittedName>
</protein>